<name>A0A6A4IJ29_9AGAR</name>
<dbReference type="OrthoDB" id="2685493at2759"/>
<organism evidence="2 3">
    <name type="scientific">Gymnopus androsaceus JB14</name>
    <dbReference type="NCBI Taxonomy" id="1447944"/>
    <lineage>
        <taxon>Eukaryota</taxon>
        <taxon>Fungi</taxon>
        <taxon>Dikarya</taxon>
        <taxon>Basidiomycota</taxon>
        <taxon>Agaricomycotina</taxon>
        <taxon>Agaricomycetes</taxon>
        <taxon>Agaricomycetidae</taxon>
        <taxon>Agaricales</taxon>
        <taxon>Marasmiineae</taxon>
        <taxon>Omphalotaceae</taxon>
        <taxon>Gymnopus</taxon>
    </lineage>
</organism>
<feature type="compositionally biased region" description="Low complexity" evidence="1">
    <location>
        <begin position="105"/>
        <end position="127"/>
    </location>
</feature>
<feature type="compositionally biased region" description="Polar residues" evidence="1">
    <location>
        <begin position="181"/>
        <end position="191"/>
    </location>
</feature>
<feature type="compositionally biased region" description="Pro residues" evidence="1">
    <location>
        <begin position="89"/>
        <end position="104"/>
    </location>
</feature>
<feature type="region of interest" description="Disordered" evidence="1">
    <location>
        <begin position="151"/>
        <end position="225"/>
    </location>
</feature>
<evidence type="ECO:0000313" key="3">
    <source>
        <dbReference type="Proteomes" id="UP000799118"/>
    </source>
</evidence>
<feature type="region of interest" description="Disordered" evidence="1">
    <location>
        <begin position="1"/>
        <end position="127"/>
    </location>
</feature>
<dbReference type="Proteomes" id="UP000799118">
    <property type="component" value="Unassembled WGS sequence"/>
</dbReference>
<keyword evidence="3" id="KW-1185">Reference proteome</keyword>
<accession>A0A6A4IJ29</accession>
<feature type="compositionally biased region" description="Low complexity" evidence="1">
    <location>
        <begin position="17"/>
        <end position="37"/>
    </location>
</feature>
<reference evidence="2" key="1">
    <citation type="journal article" date="2019" name="Environ. Microbiol.">
        <title>Fungal ecological strategies reflected in gene transcription - a case study of two litter decomposers.</title>
        <authorList>
            <person name="Barbi F."/>
            <person name="Kohler A."/>
            <person name="Barry K."/>
            <person name="Baskaran P."/>
            <person name="Daum C."/>
            <person name="Fauchery L."/>
            <person name="Ihrmark K."/>
            <person name="Kuo A."/>
            <person name="LaButti K."/>
            <person name="Lipzen A."/>
            <person name="Morin E."/>
            <person name="Grigoriev I.V."/>
            <person name="Henrissat B."/>
            <person name="Lindahl B."/>
            <person name="Martin F."/>
        </authorList>
    </citation>
    <scope>NUCLEOTIDE SEQUENCE</scope>
    <source>
        <strain evidence="2">JB14</strain>
    </source>
</reference>
<proteinExistence type="predicted"/>
<sequence length="378" mass="40776">MMDDRKSKRTTLIKSRPTTPTAHPSATPSSAPSFSFFTKHKPKFRIDIRAASKGKNGTDKANPSPQPSELDYASASSALYRFRSKEEPNPPTPLSPLPLPPPIHMPYEPSSPVSPSTSQSFSNTSATRKLKSLIISPNLDALLKHDEMMRQGQGIPGSSWHEAHTNPPPSPISPSDPNTPKSLQFPIQTKLPSYSPSSPHSSQFSLSTPHSPLTHRGAPVSPSSSASIYSYGNNWSPLSSPLRSGSLWEHTPDTSVASLSSIMEREPVLKSLPPPPRSTGKGNRRATVGDKNNASELRNFEVSSQSRLRSMTVPAPRLNTGLNSGSTTAIVADGSSRSVAGGKVVKEAETDFPQLTCREPDLVYDDGELSFLDFNDSE</sequence>
<protein>
    <submittedName>
        <fullName evidence="2">Uncharacterized protein</fullName>
    </submittedName>
</protein>
<evidence type="ECO:0000313" key="2">
    <source>
        <dbReference type="EMBL" id="KAE9409238.1"/>
    </source>
</evidence>
<gene>
    <name evidence="2" type="ORF">BT96DRAFT_585842</name>
</gene>
<dbReference type="AlphaFoldDB" id="A0A6A4IJ29"/>
<evidence type="ECO:0000256" key="1">
    <source>
        <dbReference type="SAM" id="MobiDB-lite"/>
    </source>
</evidence>
<feature type="region of interest" description="Disordered" evidence="1">
    <location>
        <begin position="264"/>
        <end position="296"/>
    </location>
</feature>
<dbReference type="EMBL" id="ML769388">
    <property type="protein sequence ID" value="KAE9409238.1"/>
    <property type="molecule type" value="Genomic_DNA"/>
</dbReference>
<feature type="compositionally biased region" description="Low complexity" evidence="1">
    <location>
        <begin position="192"/>
        <end position="209"/>
    </location>
</feature>